<accession>A0ABS6S1B7</accession>
<dbReference type="GO" id="GO:0008168">
    <property type="term" value="F:methyltransferase activity"/>
    <property type="evidence" value="ECO:0007669"/>
    <property type="project" value="UniProtKB-KW"/>
</dbReference>
<comment type="caution">
    <text evidence="1">The sequence shown here is derived from an EMBL/GenBank/DDBJ whole genome shotgun (WGS) entry which is preliminary data.</text>
</comment>
<organism evidence="1 2">
    <name type="scientific">Candidatus Magnetobacterium casense</name>
    <dbReference type="NCBI Taxonomy" id="1455061"/>
    <lineage>
        <taxon>Bacteria</taxon>
        <taxon>Pseudomonadati</taxon>
        <taxon>Nitrospirota</taxon>
        <taxon>Thermodesulfovibrionia</taxon>
        <taxon>Thermodesulfovibrionales</taxon>
        <taxon>Candidatus Magnetobacteriaceae</taxon>
        <taxon>Candidatus Magnetobacterium</taxon>
    </lineage>
</organism>
<evidence type="ECO:0000313" key="2">
    <source>
        <dbReference type="Proteomes" id="UP001196980"/>
    </source>
</evidence>
<sequence length="1017" mass="114339">MELKETQLASEQQRVILRQLAESVAGAGCKFLEIGSWCGDSTTVIAKVAREFGGHLYCVDWWRGNVGTDLVDIASSEDVFTTFWKRITAEGLDDVVIPIRCRADLAPVILKENSFDFIFIDADHRYKQVLQDIRSYMPLLRRPGGIFCGHDCEGYVADFDPDFLDAHKDVDFYQSVHCGVVLAVGETFDRYSLNCSIWSVRASVEPGRWEPTGLTFMGVDNQKMAMPTPIGASAGYLLWRYGRRLYATPRHMEQVDIRSEAIRNHSEVISASTIGEIETLIAQGVNHLAAYEIGLNSWYRILTDGVKVYVVPASLTDIDYTNMAVYVREGIGAVFESLYEAQMYISQLSQNILTQRLAMKDVGINALLGATARGIDSTARRYFHRFEELDNLRKRLYDIKIDMFDKYAAIGNLQATLVSNVSGNVRNPVVCEIGYRGFNIVEFEGRYYAILQDAGFVDFHQEGLNQRLLDLQRELQCFTGESLSEVRHLVDQLTVIDAIEKLDTEIAILYDKAGVRDIQAVGLGALLDRAVEGIKAVLHRHLQLYGTGTDLFDESATIGSPAAEPAGDVSGTTGRPVMCEVGYMGFNIIGFNGRFYGLSQDAGFLDFHTEGVTQRLLALQGQLKCFVGDSLAEVKRLLGQLSVINTLEKLDKELIILHKKIVTRDIQEAGFNALLDRAVRGIELIVQRCFHLHDVRADLPVRYEGEAVVVDVPADDGKPVVYESNYLGFNIIGFGDRYYAVLQAIGSLDFQDEALDQKLLALQRELKCFVGGSLSEVRHLVERLYVINVLQREAFARGVQRTGVNTLLDTAIRGIESFARRYGQLYGIELGLPHRDVVAEQPQPDDTSLSRDSAPFLCEGNYKGFNIIGFDGRYYAIWQTVGQIDFYHEDLYQHLSQLQEELRCFIGNSIAEVKRLVDHLSVLSVLERLHEEVISKGVLERQLSDRDALIEKLHRETLGKTAQIELLYDDIAHWAIRLNDLRADLRDRDAWIAILQKELSEWAGRTGAIKEEILSQQ</sequence>
<protein>
    <submittedName>
        <fullName evidence="1">Class I SAM-dependent methyltransferase</fullName>
    </submittedName>
</protein>
<dbReference type="Proteomes" id="UP001196980">
    <property type="component" value="Unassembled WGS sequence"/>
</dbReference>
<name>A0ABS6S1B7_9BACT</name>
<dbReference type="Pfam" id="PF13578">
    <property type="entry name" value="Methyltransf_24"/>
    <property type="match status" value="1"/>
</dbReference>
<reference evidence="1 2" key="1">
    <citation type="journal article" date="2020" name="J Geophys Res Biogeosci">
        <title>Magnetotaxis as an Adaptation to Enable Bacterial Shuttling of Microbial Sulfur and Sulfur Cycling Across Aquatic Oxic#Anoxic Interfaces.</title>
        <authorList>
            <person name="Li J."/>
            <person name="Liu P."/>
            <person name="Wang J."/>
            <person name="Roberts A.P."/>
            <person name="Pan Y."/>
        </authorList>
    </citation>
    <scope>NUCLEOTIDE SEQUENCE [LARGE SCALE GENOMIC DNA]</scope>
    <source>
        <strain evidence="1 2">MYR-1_YQ</strain>
    </source>
</reference>
<dbReference type="GO" id="GO:0032259">
    <property type="term" value="P:methylation"/>
    <property type="evidence" value="ECO:0007669"/>
    <property type="project" value="UniProtKB-KW"/>
</dbReference>
<gene>
    <name evidence="1" type="ORF">HWQ67_13750</name>
</gene>
<keyword evidence="2" id="KW-1185">Reference proteome</keyword>
<proteinExistence type="predicted"/>
<keyword evidence="1" id="KW-0808">Transferase</keyword>
<dbReference type="RefSeq" id="WP_218253262.1">
    <property type="nucleotide sequence ID" value="NZ_JABXWD010000304.1"/>
</dbReference>
<evidence type="ECO:0000313" key="1">
    <source>
        <dbReference type="EMBL" id="MBV6342647.1"/>
    </source>
</evidence>
<dbReference type="EMBL" id="JABXWD010000304">
    <property type="protein sequence ID" value="MBV6342647.1"/>
    <property type="molecule type" value="Genomic_DNA"/>
</dbReference>
<keyword evidence="1" id="KW-0489">Methyltransferase</keyword>